<dbReference type="EMBL" id="BART01019647">
    <property type="protein sequence ID" value="GAG94489.1"/>
    <property type="molecule type" value="Genomic_DNA"/>
</dbReference>
<protein>
    <recommendedName>
        <fullName evidence="2">DUF304 domain-containing protein</fullName>
    </recommendedName>
</protein>
<evidence type="ECO:0000313" key="1">
    <source>
        <dbReference type="EMBL" id="GAG94489.1"/>
    </source>
</evidence>
<accession>X1BEZ8</accession>
<name>X1BEZ8_9ZZZZ</name>
<dbReference type="AlphaFoldDB" id="X1BEZ8"/>
<comment type="caution">
    <text evidence="1">The sequence shown here is derived from an EMBL/GenBank/DDBJ whole genome shotgun (WGS) entry which is preliminary data.</text>
</comment>
<reference evidence="1" key="1">
    <citation type="journal article" date="2014" name="Front. Microbiol.">
        <title>High frequency of phylogenetically diverse reductive dehalogenase-homologous genes in deep subseafloor sedimentary metagenomes.</title>
        <authorList>
            <person name="Kawai M."/>
            <person name="Futagami T."/>
            <person name="Toyoda A."/>
            <person name="Takaki Y."/>
            <person name="Nishi S."/>
            <person name="Hori S."/>
            <person name="Arai W."/>
            <person name="Tsubouchi T."/>
            <person name="Morono Y."/>
            <person name="Uchiyama I."/>
            <person name="Ito T."/>
            <person name="Fujiyama A."/>
            <person name="Inagaki F."/>
            <person name="Takami H."/>
        </authorList>
    </citation>
    <scope>NUCLEOTIDE SEQUENCE</scope>
    <source>
        <strain evidence="1">Expedition CK06-06</strain>
    </source>
</reference>
<evidence type="ECO:0008006" key="2">
    <source>
        <dbReference type="Google" id="ProtNLM"/>
    </source>
</evidence>
<proteinExistence type="predicted"/>
<gene>
    <name evidence="1" type="ORF">S01H4_36712</name>
</gene>
<organism evidence="1">
    <name type="scientific">marine sediment metagenome</name>
    <dbReference type="NCBI Taxonomy" id="412755"/>
    <lineage>
        <taxon>unclassified sequences</taxon>
        <taxon>metagenomes</taxon>
        <taxon>ecological metagenomes</taxon>
    </lineage>
</organism>
<sequence>MALIMALILGLVVLGSRFDYWKIERNEIYHKSGIFSSAERIPTKSLRILKEIPDVFEFFILRAGSITLMPGHQDVIKLPTVLNINKKQKQIDYLLSHVSIEPDELDA</sequence>